<protein>
    <submittedName>
        <fullName evidence="1">Uncharacterized protein</fullName>
    </submittedName>
</protein>
<dbReference type="AlphaFoldDB" id="A0A0P7BA03"/>
<dbReference type="EMBL" id="LKCW01000047">
    <property type="protein sequence ID" value="KPM42520.1"/>
    <property type="molecule type" value="Genomic_DNA"/>
</dbReference>
<evidence type="ECO:0000313" key="1">
    <source>
        <dbReference type="EMBL" id="KPM42520.1"/>
    </source>
</evidence>
<name>A0A0P7BA03_9HYPO</name>
<sequence length="232" mass="25353">MSHTPFSNEFFFGPSTNSTSFSYQASSTMHGPAVSGQVYELDETDAQGDLGAGQPFAQNFQQGLNQDSNFHQSFQLSTTQQSTTQQSTIQQSAIQQSNFGQFNFGQSEFQTSTFQHYQQSPMPQYLPMNNMLQQQPFYSGIGADNMLTGLLMPMQTGSVDSAFMPLTSGQVFSSEAPNGADNVTGNHSGDELIEDNLTDQEREAVMEGVVWVDGIPTFGDQSETNTNNDPKA</sequence>
<reference evidence="1 2" key="1">
    <citation type="submission" date="2015-09" db="EMBL/GenBank/DDBJ databases">
        <title>Draft genome of a European isolate of the apple canker pathogen Neonectria ditissima.</title>
        <authorList>
            <person name="Gomez-Cortecero A."/>
            <person name="Harrison R.J."/>
            <person name="Armitage A.D."/>
        </authorList>
    </citation>
    <scope>NUCLEOTIDE SEQUENCE [LARGE SCALE GENOMIC DNA]</scope>
    <source>
        <strain evidence="1 2">R09/05</strain>
    </source>
</reference>
<proteinExistence type="predicted"/>
<dbReference type="Proteomes" id="UP000050424">
    <property type="component" value="Unassembled WGS sequence"/>
</dbReference>
<accession>A0A0P7BA03</accession>
<gene>
    <name evidence="1" type="ORF">AK830_g4029</name>
</gene>
<evidence type="ECO:0000313" key="2">
    <source>
        <dbReference type="Proteomes" id="UP000050424"/>
    </source>
</evidence>
<keyword evidence="2" id="KW-1185">Reference proteome</keyword>
<organism evidence="1 2">
    <name type="scientific">Neonectria ditissima</name>
    <dbReference type="NCBI Taxonomy" id="78410"/>
    <lineage>
        <taxon>Eukaryota</taxon>
        <taxon>Fungi</taxon>
        <taxon>Dikarya</taxon>
        <taxon>Ascomycota</taxon>
        <taxon>Pezizomycotina</taxon>
        <taxon>Sordariomycetes</taxon>
        <taxon>Hypocreomycetidae</taxon>
        <taxon>Hypocreales</taxon>
        <taxon>Nectriaceae</taxon>
        <taxon>Neonectria</taxon>
    </lineage>
</organism>
<comment type="caution">
    <text evidence="1">The sequence shown here is derived from an EMBL/GenBank/DDBJ whole genome shotgun (WGS) entry which is preliminary data.</text>
</comment>